<dbReference type="AlphaFoldDB" id="A0A645ERH1"/>
<keyword evidence="1" id="KW-0812">Transmembrane</keyword>
<name>A0A645ERH1_9ZZZZ</name>
<keyword evidence="1" id="KW-0472">Membrane</keyword>
<gene>
    <name evidence="2" type="ORF">SDC9_151883</name>
</gene>
<reference evidence="2" key="1">
    <citation type="submission" date="2019-08" db="EMBL/GenBank/DDBJ databases">
        <authorList>
            <person name="Kucharzyk K."/>
            <person name="Murdoch R.W."/>
            <person name="Higgins S."/>
            <person name="Loffler F."/>
        </authorList>
    </citation>
    <scope>NUCLEOTIDE SEQUENCE</scope>
</reference>
<sequence>MGMGLGIVKVPRYIQATNDFAIGTMYGCSGACPLMMGQTIMLRPYHLNRRVIVQGNADGIGANL</sequence>
<feature type="transmembrane region" description="Helical" evidence="1">
    <location>
        <begin position="20"/>
        <end position="42"/>
    </location>
</feature>
<evidence type="ECO:0000256" key="1">
    <source>
        <dbReference type="SAM" id="Phobius"/>
    </source>
</evidence>
<keyword evidence="1" id="KW-1133">Transmembrane helix</keyword>
<comment type="caution">
    <text evidence="2">The sequence shown here is derived from an EMBL/GenBank/DDBJ whole genome shotgun (WGS) entry which is preliminary data.</text>
</comment>
<organism evidence="2">
    <name type="scientific">bioreactor metagenome</name>
    <dbReference type="NCBI Taxonomy" id="1076179"/>
    <lineage>
        <taxon>unclassified sequences</taxon>
        <taxon>metagenomes</taxon>
        <taxon>ecological metagenomes</taxon>
    </lineage>
</organism>
<accession>A0A645ERH1</accession>
<evidence type="ECO:0000313" key="2">
    <source>
        <dbReference type="EMBL" id="MPN04638.1"/>
    </source>
</evidence>
<proteinExistence type="predicted"/>
<protein>
    <submittedName>
        <fullName evidence="2">Uncharacterized protein</fullName>
    </submittedName>
</protein>
<dbReference type="EMBL" id="VSSQ01050557">
    <property type="protein sequence ID" value="MPN04638.1"/>
    <property type="molecule type" value="Genomic_DNA"/>
</dbReference>